<dbReference type="KEGG" id="oml:112148617"/>
<keyword evidence="1" id="KW-0472">Membrane</keyword>
<dbReference type="GeneTree" id="ENSGT00990000203759"/>
<sequence>MTVTLALITSLLSPCCQQRSGYLCSRVPSPSAAMGPRGTALFTLWLCSAVFSSAPSPFLTSEEEPGCFKVNSCKCIMKDGSGVINLKAVGDADGFLERLRPVPADNMSASAEIFLSFSPCQHFSEPEAPTLTDCTDVAACLIVRRHKGLSGHKDFYTDYGTHEGNEFHYNHTQKTLSVTYFARRPQAATVVHYHCDPRQSTSIVQRTSLVPGGPLLLWVESPCACPNACGMGDLGLGTIFLILLSLSAAAYFVLGSSALRASRSNSGMQISPECSVWCMICYLCSERPARKRRTNWRP</sequence>
<proteinExistence type="predicted"/>
<dbReference type="Ensembl" id="ENSOMET00000010990.1">
    <property type="protein sequence ID" value="ENSOMEP00000023925.1"/>
    <property type="gene ID" value="ENSOMEG00000004253.1"/>
</dbReference>
<reference evidence="3" key="1">
    <citation type="submission" date="2025-08" db="UniProtKB">
        <authorList>
            <consortium name="Ensembl"/>
        </authorList>
    </citation>
    <scope>IDENTIFICATION</scope>
</reference>
<feature type="signal peptide" evidence="2">
    <location>
        <begin position="1"/>
        <end position="17"/>
    </location>
</feature>
<keyword evidence="1" id="KW-1133">Transmembrane helix</keyword>
<dbReference type="OrthoDB" id="29460at2759"/>
<evidence type="ECO:0000313" key="4">
    <source>
        <dbReference type="Proteomes" id="UP000261560"/>
    </source>
</evidence>
<accession>A0A3B3D3C0</accession>
<feature type="transmembrane region" description="Helical" evidence="1">
    <location>
        <begin position="234"/>
        <end position="254"/>
    </location>
</feature>
<dbReference type="GO" id="GO:0005802">
    <property type="term" value="C:trans-Golgi network"/>
    <property type="evidence" value="ECO:0007669"/>
    <property type="project" value="TreeGrafter"/>
</dbReference>
<dbReference type="PANTHER" id="PTHR15071:SF34">
    <property type="entry name" value="MRH DOMAIN-CONTAINING PROTEIN"/>
    <property type="match status" value="1"/>
</dbReference>
<dbReference type="PaxDb" id="30732-ENSOMEP00000023925"/>
<feature type="chain" id="PRO_5017414041" evidence="2">
    <location>
        <begin position="18"/>
        <end position="298"/>
    </location>
</feature>
<dbReference type="Proteomes" id="UP000261560">
    <property type="component" value="Unplaced"/>
</dbReference>
<organism evidence="3 4">
    <name type="scientific">Oryzias melastigma</name>
    <name type="common">Marine medaka</name>
    <dbReference type="NCBI Taxonomy" id="30732"/>
    <lineage>
        <taxon>Eukaryota</taxon>
        <taxon>Metazoa</taxon>
        <taxon>Chordata</taxon>
        <taxon>Craniata</taxon>
        <taxon>Vertebrata</taxon>
        <taxon>Euteleostomi</taxon>
        <taxon>Actinopterygii</taxon>
        <taxon>Neopterygii</taxon>
        <taxon>Teleostei</taxon>
        <taxon>Neoteleostei</taxon>
        <taxon>Acanthomorphata</taxon>
        <taxon>Ovalentaria</taxon>
        <taxon>Atherinomorphae</taxon>
        <taxon>Beloniformes</taxon>
        <taxon>Adrianichthyidae</taxon>
        <taxon>Oryziinae</taxon>
        <taxon>Oryzias</taxon>
    </lineage>
</organism>
<evidence type="ECO:0000313" key="3">
    <source>
        <dbReference type="Ensembl" id="ENSOMEP00000023925.1"/>
    </source>
</evidence>
<name>A0A3B3D3C0_ORYME</name>
<dbReference type="OMA" id="SVWCMIC"/>
<keyword evidence="2" id="KW-0732">Signal</keyword>
<evidence type="ECO:0000256" key="2">
    <source>
        <dbReference type="SAM" id="SignalP"/>
    </source>
</evidence>
<protein>
    <submittedName>
        <fullName evidence="3">Uncharacterized LOC112148617</fullName>
    </submittedName>
</protein>
<dbReference type="PANTHER" id="PTHR15071">
    <property type="entry name" value="MANNOSE-6-PHOSPHATE RECEPTOR FAMILY MEMBER"/>
    <property type="match status" value="1"/>
</dbReference>
<keyword evidence="4" id="KW-1185">Reference proteome</keyword>
<evidence type="ECO:0000256" key="1">
    <source>
        <dbReference type="SAM" id="Phobius"/>
    </source>
</evidence>
<dbReference type="AlphaFoldDB" id="A0A3B3D3C0"/>
<keyword evidence="1" id="KW-0812">Transmembrane</keyword>
<dbReference type="GeneID" id="112148617"/>
<dbReference type="RefSeq" id="XP_024131626.1">
    <property type="nucleotide sequence ID" value="XM_024275858.2"/>
</dbReference>
<reference evidence="3" key="2">
    <citation type="submission" date="2025-09" db="UniProtKB">
        <authorList>
            <consortium name="Ensembl"/>
        </authorList>
    </citation>
    <scope>IDENTIFICATION</scope>
</reference>